<accession>A0ACC6QU05</accession>
<comment type="caution">
    <text evidence="1">The sequence shown here is derived from an EMBL/GenBank/DDBJ whole genome shotgun (WGS) entry which is preliminary data.</text>
</comment>
<evidence type="ECO:0000313" key="1">
    <source>
        <dbReference type="EMBL" id="MEJ8661993.1"/>
    </source>
</evidence>
<reference evidence="1" key="1">
    <citation type="submission" date="2024-03" db="EMBL/GenBank/DDBJ databases">
        <title>Novel Streptomyces species of biotechnological and ecological value are a feature of Machair soil.</title>
        <authorList>
            <person name="Prole J.R."/>
            <person name="Goodfellow M."/>
            <person name="Allenby N."/>
            <person name="Ward A.C."/>
        </authorList>
    </citation>
    <scope>NUCLEOTIDE SEQUENCE</scope>
    <source>
        <strain evidence="1">MS1.AVA.4</strain>
    </source>
</reference>
<organism evidence="1 2">
    <name type="scientific">Streptomyces pratisoli</name>
    <dbReference type="NCBI Taxonomy" id="3139917"/>
    <lineage>
        <taxon>Bacteria</taxon>
        <taxon>Bacillati</taxon>
        <taxon>Actinomycetota</taxon>
        <taxon>Actinomycetes</taxon>
        <taxon>Kitasatosporales</taxon>
        <taxon>Streptomycetaceae</taxon>
        <taxon>Streptomyces</taxon>
    </lineage>
</organism>
<sequence>MRSPAAVVLGWLCLVAAVPAVVYLVLFHGAATAAATVVTCFALLVWPRPDLALVMLLGLVPVAAVAEPSGTAAVVLVTGAVAVLLFRVVLRGLQPRVDLAVLLLLTFAVTVSYLLPQITVTTERPWKGYVVLLVGLGLLAVSAAAPADPRRIAQVVAVSGAAVAGYLLLQEEYAAGRLTGLALNPNYIGALLALPLVAAVGLARLNRSWLWLLPALPCATAILETRSRGAFLMVAAGVACVVLAGRPLRHKVLIALSIFGVAMVLPGSLDEVGNSLTGDRSTVELTANTDVRKRAAWVAARVAFDHPFRGIGYGMFPEYARTSSDLGIYINTHNEYLRLAAEAGIGALVLFVALLWLGLARRRTPDLAILQALGVATAVGLLFANTLTNLVVSAPFWVSLGCLLARSARSSRPDPAPTPLLSVRKT</sequence>
<proteinExistence type="predicted"/>
<protein>
    <submittedName>
        <fullName evidence="1">O-antigen ligase family protein</fullName>
    </submittedName>
</protein>
<dbReference type="EMBL" id="JBBKAI010000002">
    <property type="protein sequence ID" value="MEJ8661993.1"/>
    <property type="molecule type" value="Genomic_DNA"/>
</dbReference>
<dbReference type="Proteomes" id="UP001375539">
    <property type="component" value="Unassembled WGS sequence"/>
</dbReference>
<keyword evidence="2" id="KW-1185">Reference proteome</keyword>
<keyword evidence="1" id="KW-0436">Ligase</keyword>
<evidence type="ECO:0000313" key="2">
    <source>
        <dbReference type="Proteomes" id="UP001375539"/>
    </source>
</evidence>
<gene>
    <name evidence="1" type="ORF">WKI58_36790</name>
</gene>
<name>A0ACC6QU05_9ACTN</name>